<proteinExistence type="predicted"/>
<keyword evidence="2" id="KW-1185">Reference proteome</keyword>
<comment type="caution">
    <text evidence="1">The sequence shown here is derived from an EMBL/GenBank/DDBJ whole genome shotgun (WGS) entry which is preliminary data.</text>
</comment>
<dbReference type="Proteomes" id="UP001567350">
    <property type="component" value="Unassembled WGS sequence"/>
</dbReference>
<protein>
    <submittedName>
        <fullName evidence="1">Uncharacterized protein</fullName>
    </submittedName>
</protein>
<gene>
    <name evidence="1" type="ORF">ACBP88_05230</name>
</gene>
<organism evidence="1 2">
    <name type="scientific">Comamonas jiangduensis</name>
    <dbReference type="NCBI Taxonomy" id="1194168"/>
    <lineage>
        <taxon>Bacteria</taxon>
        <taxon>Pseudomonadati</taxon>
        <taxon>Pseudomonadota</taxon>
        <taxon>Betaproteobacteria</taxon>
        <taxon>Burkholderiales</taxon>
        <taxon>Comamonadaceae</taxon>
        <taxon>Comamonas</taxon>
    </lineage>
</organism>
<evidence type="ECO:0000313" key="2">
    <source>
        <dbReference type="Proteomes" id="UP001567350"/>
    </source>
</evidence>
<name>A0ABV4IAR6_9BURK</name>
<reference evidence="1 2" key="1">
    <citation type="submission" date="2024-08" db="EMBL/GenBank/DDBJ databases">
        <authorList>
            <person name="Feng Z."/>
            <person name="Ronholm J."/>
        </authorList>
    </citation>
    <scope>NUCLEOTIDE SEQUENCE [LARGE SCALE GENOMIC DNA]</scope>
    <source>
        <strain evidence="1 2">4-AB0-8</strain>
    </source>
</reference>
<dbReference type="EMBL" id="JBGJLR010000004">
    <property type="protein sequence ID" value="MEZ2738871.1"/>
    <property type="molecule type" value="Genomic_DNA"/>
</dbReference>
<sequence length="114" mass="12924">MDLPGQAWVGRSFYGGKLWSPEGRSFNPVDASWLGLLVRRAHAFEYYRQRVGQEASRTALGKLALHGVVSEAPTLYLSHRHFGTRGQQTEAASGFRVRYDLNYQPLFNARKELP</sequence>
<evidence type="ECO:0000313" key="1">
    <source>
        <dbReference type="EMBL" id="MEZ2738871.1"/>
    </source>
</evidence>
<accession>A0ABV4IAR6</accession>